<dbReference type="Proteomes" id="UP000247892">
    <property type="component" value="Unassembled WGS sequence"/>
</dbReference>
<dbReference type="Pfam" id="PF06224">
    <property type="entry name" value="AlkZ-like"/>
    <property type="match status" value="1"/>
</dbReference>
<dbReference type="InterPro" id="IPR009351">
    <property type="entry name" value="AlkZ-like"/>
</dbReference>
<name>A0A318LSQ0_9PSEU</name>
<keyword evidence="2" id="KW-1185">Reference proteome</keyword>
<dbReference type="OrthoDB" id="9148135at2"/>
<dbReference type="AlphaFoldDB" id="A0A318LSQ0"/>
<evidence type="ECO:0000313" key="2">
    <source>
        <dbReference type="Proteomes" id="UP000247892"/>
    </source>
</evidence>
<dbReference type="RefSeq" id="WP_110334504.1">
    <property type="nucleotide sequence ID" value="NZ_MASU01000002.1"/>
</dbReference>
<comment type="caution">
    <text evidence="1">The sequence shown here is derived from an EMBL/GenBank/DDBJ whole genome shotgun (WGS) entry which is preliminary data.</text>
</comment>
<dbReference type="EMBL" id="MASU01000002">
    <property type="protein sequence ID" value="PXY37632.1"/>
    <property type="molecule type" value="Genomic_DNA"/>
</dbReference>
<sequence length="365" mass="40352">MTTLGTRALNRALLARQSLLERGERQAIELIEHLVGMQAQAPFPPYYGLWTRLRGSSPGQLSQLLLSRDVVRMVNLRGTVHQVSAADALPLRAFTQPVMDSDLKGNQQHTARLNGLDLGELAATASALLAGKPLSSAELGTELAARWPDREPTALVFAARNLLPLVQVPPRAVWGRSGQPTYALATDWLGTRTTRGPDAERLILRYLGAFGPASVRDVQTWCGLTRLGEVVERLRPRLRTFRTEDGVELFDLPDAPRPAEDTRAPVRFVPEYDNLLLSHADRSRVISQEDRRRIATRNGIVPGAFLVDGFVRGAWKIKRDKKTAALEIQPFRPLSKRDTASLAAEGRRLLTFAEVPGGEVRFLPS</sequence>
<accession>A0A318LSQ0</accession>
<reference evidence="1 2" key="1">
    <citation type="submission" date="2016-07" db="EMBL/GenBank/DDBJ databases">
        <title>Draft genome sequence of Prauserella sp. YIM 121212, isolated from alkaline soil.</title>
        <authorList>
            <person name="Ruckert C."/>
            <person name="Albersmeier A."/>
            <person name="Jiang C.-L."/>
            <person name="Jiang Y."/>
            <person name="Kalinowski J."/>
            <person name="Schneider O."/>
            <person name="Winkler A."/>
            <person name="Zotchev S.B."/>
        </authorList>
    </citation>
    <scope>NUCLEOTIDE SEQUENCE [LARGE SCALE GENOMIC DNA]</scope>
    <source>
        <strain evidence="1 2">YIM 121212</strain>
    </source>
</reference>
<gene>
    <name evidence="1" type="ORF">BA062_03080</name>
</gene>
<protein>
    <recommendedName>
        <fullName evidence="3">Winged helix DNA-binding domain-containing protein</fullName>
    </recommendedName>
</protein>
<evidence type="ECO:0008006" key="3">
    <source>
        <dbReference type="Google" id="ProtNLM"/>
    </source>
</evidence>
<evidence type="ECO:0000313" key="1">
    <source>
        <dbReference type="EMBL" id="PXY37632.1"/>
    </source>
</evidence>
<dbReference type="PANTHER" id="PTHR38479:SF2">
    <property type="entry name" value="WINGED HELIX DNA-BINDING DOMAIN-CONTAINING PROTEIN"/>
    <property type="match status" value="1"/>
</dbReference>
<proteinExistence type="predicted"/>
<organism evidence="1 2">
    <name type="scientific">Prauserella flavalba</name>
    <dbReference type="NCBI Taxonomy" id="1477506"/>
    <lineage>
        <taxon>Bacteria</taxon>
        <taxon>Bacillati</taxon>
        <taxon>Actinomycetota</taxon>
        <taxon>Actinomycetes</taxon>
        <taxon>Pseudonocardiales</taxon>
        <taxon>Pseudonocardiaceae</taxon>
        <taxon>Prauserella</taxon>
    </lineage>
</organism>
<dbReference type="PANTHER" id="PTHR38479">
    <property type="entry name" value="LMO0824 PROTEIN"/>
    <property type="match status" value="1"/>
</dbReference>